<dbReference type="InterPro" id="IPR035952">
    <property type="entry name" value="Rhomboid-like_sf"/>
</dbReference>
<dbReference type="GO" id="GO:0016020">
    <property type="term" value="C:membrane"/>
    <property type="evidence" value="ECO:0007669"/>
    <property type="project" value="UniProtKB-SubCell"/>
</dbReference>
<dbReference type="GO" id="GO:0004252">
    <property type="term" value="F:serine-type endopeptidase activity"/>
    <property type="evidence" value="ECO:0007669"/>
    <property type="project" value="InterPro"/>
</dbReference>
<evidence type="ECO:0000256" key="2">
    <source>
        <dbReference type="ARBA" id="ARBA00009045"/>
    </source>
</evidence>
<evidence type="ECO:0000256" key="7">
    <source>
        <dbReference type="ARBA" id="ARBA00022833"/>
    </source>
</evidence>
<dbReference type="PANTHER" id="PTHR43731">
    <property type="entry name" value="RHOMBOID PROTEASE"/>
    <property type="match status" value="1"/>
</dbReference>
<dbReference type="OrthoDB" id="26567at2157"/>
<comment type="similarity">
    <text evidence="2">Belongs to the peptidase S54 family.</text>
</comment>
<protein>
    <recommendedName>
        <fullName evidence="11">AN1-type domain-containing protein</fullName>
    </recommendedName>
</protein>
<keyword evidence="3 10" id="KW-0812">Transmembrane</keyword>
<dbReference type="GeneID" id="24802759"/>
<evidence type="ECO:0000259" key="11">
    <source>
        <dbReference type="PROSITE" id="PS51039"/>
    </source>
</evidence>
<dbReference type="RefSeq" id="WP_048094260.1">
    <property type="nucleotide sequence ID" value="NZ_CP011267.1"/>
</dbReference>
<evidence type="ECO:0000256" key="9">
    <source>
        <dbReference type="ARBA" id="ARBA00023136"/>
    </source>
</evidence>
<feature type="transmembrane region" description="Helical" evidence="10">
    <location>
        <begin position="80"/>
        <end position="100"/>
    </location>
</feature>
<feature type="transmembrane region" description="Helical" evidence="10">
    <location>
        <begin position="234"/>
        <end position="256"/>
    </location>
</feature>
<keyword evidence="4" id="KW-0479">Metal-binding</keyword>
<dbReference type="PATRIC" id="fig|113653.22.peg.168"/>
<proteinExistence type="inferred from homology"/>
<dbReference type="Gene3D" id="1.20.1540.10">
    <property type="entry name" value="Rhomboid-like"/>
    <property type="match status" value="1"/>
</dbReference>
<dbReference type="KEGG" id="gah:GAH_00171"/>
<dbReference type="InterPro" id="IPR050925">
    <property type="entry name" value="Rhomboid_protease_S54"/>
</dbReference>
<dbReference type="Pfam" id="PF01694">
    <property type="entry name" value="Rhomboid"/>
    <property type="match status" value="1"/>
</dbReference>
<dbReference type="SUPFAM" id="SSF118310">
    <property type="entry name" value="AN1-like Zinc finger"/>
    <property type="match status" value="1"/>
</dbReference>
<feature type="transmembrane region" description="Helical" evidence="10">
    <location>
        <begin position="120"/>
        <end position="144"/>
    </location>
</feature>
<dbReference type="AlphaFoldDB" id="A0A0F7IGS4"/>
<name>A0A0F7IGS4_9EURY</name>
<evidence type="ECO:0000256" key="5">
    <source>
        <dbReference type="ARBA" id="ARBA00022771"/>
    </source>
</evidence>
<evidence type="ECO:0000313" key="12">
    <source>
        <dbReference type="EMBL" id="AKG92472.1"/>
    </source>
</evidence>
<dbReference type="InterPro" id="IPR022764">
    <property type="entry name" value="Peptidase_S54_rhomboid_dom"/>
</dbReference>
<evidence type="ECO:0000256" key="3">
    <source>
        <dbReference type="ARBA" id="ARBA00022692"/>
    </source>
</evidence>
<sequence>MAKCDVCGKDELLPYRCSYCGGTFCADHRLPEKHGCEGLYDIPVKVKRDIGVERWRESRRQYGVEYYDPALKRRNPLEAYGYNNVILAIITVMFAVSIIYRPVFGLLALYPHDFYLRPWQLVTSIFMHGSFDHYLVNAIVLLFFGSELERRVGGRNYLKIFLLSGIAGNVMYIAFSYATGSFAPAVGASGAIYGIMGTLAIIAPEIRVLLFFFIPLSIRMAVVLFAAYDLLMTPFSIFTGVAHVAHLGGLAVGIYFGERFRALRRRYY</sequence>
<keyword evidence="13" id="KW-1185">Reference proteome</keyword>
<dbReference type="SMART" id="SM00154">
    <property type="entry name" value="ZnF_AN1"/>
    <property type="match status" value="1"/>
</dbReference>
<organism evidence="12 13">
    <name type="scientific">Geoglobus ahangari</name>
    <dbReference type="NCBI Taxonomy" id="113653"/>
    <lineage>
        <taxon>Archaea</taxon>
        <taxon>Methanobacteriati</taxon>
        <taxon>Methanobacteriota</taxon>
        <taxon>Archaeoglobi</taxon>
        <taxon>Archaeoglobales</taxon>
        <taxon>Archaeoglobaceae</taxon>
        <taxon>Geoglobus</taxon>
    </lineage>
</organism>
<keyword evidence="7" id="KW-0862">Zinc</keyword>
<dbReference type="PANTHER" id="PTHR43731:SF14">
    <property type="entry name" value="PRESENILIN-ASSOCIATED RHOMBOID-LIKE PROTEIN, MITOCHONDRIAL"/>
    <property type="match status" value="1"/>
</dbReference>
<keyword evidence="9 10" id="KW-0472">Membrane</keyword>
<dbReference type="Gene3D" id="4.10.1110.10">
    <property type="entry name" value="AN1-like Zinc finger"/>
    <property type="match status" value="1"/>
</dbReference>
<feature type="transmembrane region" description="Helical" evidence="10">
    <location>
        <begin position="156"/>
        <end position="175"/>
    </location>
</feature>
<accession>A0A0F7IGS4</accession>
<keyword evidence="8 10" id="KW-1133">Transmembrane helix</keyword>
<keyword evidence="5" id="KW-0863">Zinc-finger</keyword>
<dbReference type="GO" id="GO:0008270">
    <property type="term" value="F:zinc ion binding"/>
    <property type="evidence" value="ECO:0007669"/>
    <property type="project" value="UniProtKB-KW"/>
</dbReference>
<feature type="domain" description="AN1-type" evidence="11">
    <location>
        <begin position="1"/>
        <end position="44"/>
    </location>
</feature>
<dbReference type="PROSITE" id="PS51039">
    <property type="entry name" value="ZF_AN1"/>
    <property type="match status" value="1"/>
</dbReference>
<dbReference type="HOGENOM" id="CLU_055068_1_0_2"/>
<dbReference type="InParanoid" id="A0A0F7IGS4"/>
<dbReference type="InterPro" id="IPR035896">
    <property type="entry name" value="AN1-like_Znf"/>
</dbReference>
<dbReference type="EMBL" id="CP011267">
    <property type="protein sequence ID" value="AKG92472.1"/>
    <property type="molecule type" value="Genomic_DNA"/>
</dbReference>
<evidence type="ECO:0000313" key="13">
    <source>
        <dbReference type="Proteomes" id="UP000034723"/>
    </source>
</evidence>
<evidence type="ECO:0000256" key="10">
    <source>
        <dbReference type="SAM" id="Phobius"/>
    </source>
</evidence>
<feature type="transmembrane region" description="Helical" evidence="10">
    <location>
        <begin position="209"/>
        <end position="228"/>
    </location>
</feature>
<evidence type="ECO:0000256" key="4">
    <source>
        <dbReference type="ARBA" id="ARBA00022723"/>
    </source>
</evidence>
<dbReference type="SUPFAM" id="SSF144091">
    <property type="entry name" value="Rhomboid-like"/>
    <property type="match status" value="1"/>
</dbReference>
<dbReference type="Proteomes" id="UP000034723">
    <property type="component" value="Chromosome"/>
</dbReference>
<evidence type="ECO:0000256" key="1">
    <source>
        <dbReference type="ARBA" id="ARBA00004141"/>
    </source>
</evidence>
<feature type="transmembrane region" description="Helical" evidence="10">
    <location>
        <begin position="181"/>
        <end position="202"/>
    </location>
</feature>
<keyword evidence="6" id="KW-0378">Hydrolase</keyword>
<dbReference type="SMART" id="SM01160">
    <property type="entry name" value="DUF1751"/>
    <property type="match status" value="1"/>
</dbReference>
<gene>
    <name evidence="12" type="ORF">GAH_00171</name>
</gene>
<reference evidence="12 13" key="1">
    <citation type="submission" date="2015-04" db="EMBL/GenBank/DDBJ databases">
        <title>The complete genome sequence of the hyperthermophilic, obligate iron-reducing archaeon Geoglobus ahangari strain 234T.</title>
        <authorList>
            <person name="Manzella M.P."/>
            <person name="Holmes D.E."/>
            <person name="Rocheleau J.M."/>
            <person name="Chung A."/>
            <person name="Reguera G."/>
            <person name="Kashefi K."/>
        </authorList>
    </citation>
    <scope>NUCLEOTIDE SEQUENCE [LARGE SCALE GENOMIC DNA]</scope>
    <source>
        <strain evidence="12 13">234</strain>
    </source>
</reference>
<dbReference type="InterPro" id="IPR000058">
    <property type="entry name" value="Znf_AN1"/>
</dbReference>
<dbReference type="Pfam" id="PF01428">
    <property type="entry name" value="zf-AN1"/>
    <property type="match status" value="1"/>
</dbReference>
<evidence type="ECO:0000256" key="8">
    <source>
        <dbReference type="ARBA" id="ARBA00022989"/>
    </source>
</evidence>
<dbReference type="STRING" id="113653.GAH_00171"/>
<evidence type="ECO:0000256" key="6">
    <source>
        <dbReference type="ARBA" id="ARBA00022801"/>
    </source>
</evidence>
<comment type="subcellular location">
    <subcellularLocation>
        <location evidence="1">Membrane</location>
        <topology evidence="1">Multi-pass membrane protein</topology>
    </subcellularLocation>
</comment>